<proteinExistence type="predicted"/>
<name>A0A7D5P8A0_9EURY</name>
<keyword evidence="1" id="KW-1133">Transmembrane helix</keyword>
<evidence type="ECO:0000313" key="3">
    <source>
        <dbReference type="Proteomes" id="UP000509667"/>
    </source>
</evidence>
<dbReference type="Proteomes" id="UP000509667">
    <property type="component" value="Chromosome"/>
</dbReference>
<dbReference type="RefSeq" id="WP_179909666.1">
    <property type="nucleotide sequence ID" value="NZ_CP058910.1"/>
</dbReference>
<reference evidence="2 3" key="1">
    <citation type="submission" date="2020-07" db="EMBL/GenBank/DDBJ databases">
        <title>Halosimplex pelagicum sp. nov. and Halosimplex rubrum sp. nov., isolated from salted brown alga Laminaria, and emended description of the genus Halosimplex.</title>
        <authorList>
            <person name="Cui H."/>
        </authorList>
    </citation>
    <scope>NUCLEOTIDE SEQUENCE [LARGE SCALE GENOMIC DNA]</scope>
    <source>
        <strain evidence="2 3">R27</strain>
    </source>
</reference>
<dbReference type="GeneID" id="56080598"/>
<dbReference type="EMBL" id="CP058910">
    <property type="protein sequence ID" value="QLH79802.1"/>
    <property type="molecule type" value="Genomic_DNA"/>
</dbReference>
<gene>
    <name evidence="2" type="ORF">HZS55_22005</name>
</gene>
<evidence type="ECO:0000313" key="2">
    <source>
        <dbReference type="EMBL" id="QLH79802.1"/>
    </source>
</evidence>
<keyword evidence="1" id="KW-0472">Membrane</keyword>
<protein>
    <submittedName>
        <fullName evidence="2">Uncharacterized protein</fullName>
    </submittedName>
</protein>
<keyword evidence="1" id="KW-0812">Transmembrane</keyword>
<feature type="transmembrane region" description="Helical" evidence="1">
    <location>
        <begin position="18"/>
        <end position="37"/>
    </location>
</feature>
<evidence type="ECO:0000256" key="1">
    <source>
        <dbReference type="SAM" id="Phobius"/>
    </source>
</evidence>
<sequence length="71" mass="7330">MTRTDTPASGDTRSRLTLAAHLATISSAIVVTATSITTIATRSVAAIALFVSLSVAIGGGLYLITEHLWDT</sequence>
<dbReference type="KEGG" id="hrr:HZS55_22005"/>
<accession>A0A7D5P8A0</accession>
<feature type="transmembrane region" description="Helical" evidence="1">
    <location>
        <begin position="44"/>
        <end position="64"/>
    </location>
</feature>
<keyword evidence="3" id="KW-1185">Reference proteome</keyword>
<organism evidence="2 3">
    <name type="scientific">Halosimplex rubrum</name>
    <dbReference type="NCBI Taxonomy" id="869889"/>
    <lineage>
        <taxon>Archaea</taxon>
        <taxon>Methanobacteriati</taxon>
        <taxon>Methanobacteriota</taxon>
        <taxon>Stenosarchaea group</taxon>
        <taxon>Halobacteria</taxon>
        <taxon>Halobacteriales</taxon>
        <taxon>Haloarculaceae</taxon>
        <taxon>Halosimplex</taxon>
    </lineage>
</organism>
<dbReference type="AlphaFoldDB" id="A0A7D5P8A0"/>